<dbReference type="AlphaFoldDB" id="A0A540W585"/>
<proteinExistence type="predicted"/>
<dbReference type="Pfam" id="PF05729">
    <property type="entry name" value="NACHT"/>
    <property type="match status" value="1"/>
</dbReference>
<dbReference type="InterPro" id="IPR007111">
    <property type="entry name" value="NACHT_NTPase"/>
</dbReference>
<feature type="transmembrane region" description="Helical" evidence="2">
    <location>
        <begin position="488"/>
        <end position="512"/>
    </location>
</feature>
<keyword evidence="2" id="KW-0812">Transmembrane</keyword>
<dbReference type="Proteomes" id="UP000319103">
    <property type="component" value="Unassembled WGS sequence"/>
</dbReference>
<keyword evidence="2" id="KW-1133">Transmembrane helix</keyword>
<dbReference type="InterPro" id="IPR027417">
    <property type="entry name" value="P-loop_NTPase"/>
</dbReference>
<organism evidence="4 5">
    <name type="scientific">Kitasatospora acidiphila</name>
    <dbReference type="NCBI Taxonomy" id="2567942"/>
    <lineage>
        <taxon>Bacteria</taxon>
        <taxon>Bacillati</taxon>
        <taxon>Actinomycetota</taxon>
        <taxon>Actinomycetes</taxon>
        <taxon>Kitasatosporales</taxon>
        <taxon>Streptomycetaceae</taxon>
        <taxon>Kitasatospora</taxon>
    </lineage>
</organism>
<gene>
    <name evidence="4" type="ORF">E6W39_20420</name>
</gene>
<feature type="transmembrane region" description="Helical" evidence="2">
    <location>
        <begin position="532"/>
        <end position="554"/>
    </location>
</feature>
<feature type="region of interest" description="Disordered" evidence="1">
    <location>
        <begin position="331"/>
        <end position="352"/>
    </location>
</feature>
<comment type="caution">
    <text evidence="4">The sequence shown here is derived from an EMBL/GenBank/DDBJ whole genome shotgun (WGS) entry which is preliminary data.</text>
</comment>
<evidence type="ECO:0000259" key="3">
    <source>
        <dbReference type="PROSITE" id="PS50837"/>
    </source>
</evidence>
<evidence type="ECO:0000313" key="5">
    <source>
        <dbReference type="Proteomes" id="UP000319103"/>
    </source>
</evidence>
<dbReference type="Gene3D" id="3.40.50.300">
    <property type="entry name" value="P-loop containing nucleotide triphosphate hydrolases"/>
    <property type="match status" value="1"/>
</dbReference>
<dbReference type="OrthoDB" id="419058at2"/>
<evidence type="ECO:0000256" key="2">
    <source>
        <dbReference type="SAM" id="Phobius"/>
    </source>
</evidence>
<feature type="transmembrane region" description="Helical" evidence="2">
    <location>
        <begin position="618"/>
        <end position="639"/>
    </location>
</feature>
<keyword evidence="2" id="KW-0472">Membrane</keyword>
<evidence type="ECO:0000256" key="1">
    <source>
        <dbReference type="SAM" id="MobiDB-lite"/>
    </source>
</evidence>
<feature type="transmembrane region" description="Helical" evidence="2">
    <location>
        <begin position="575"/>
        <end position="598"/>
    </location>
</feature>
<keyword evidence="5" id="KW-1185">Reference proteome</keyword>
<sequence length="724" mass="78402">MVFNTAIVIGDNNVQNNYFGEKFVDPLETAVQKLAMAVEAQWLEEAALRGLAAPEPFPVRWRASSIEETGDHLRLTGDPVAGSVADLAAFASVFKGLNWRRLVVLGDAGSGKSTLAVLLVIELIRQMGEGDPVPVLLTLASWRQHEHLKEWLGRQLAREYPWLDARTASKLVTYRRVLPVFDGLDELPEEERPVALKELNKVLGEGGPLILTCRKDDYLKAISPASVIRKAAVVEPEALTAPEVSTYLFDSATPQHQRLWKPLTDALVRDPSGPAATALTVPLMLWLCRAVYEYPIEGRLPGDLADLRRFPTDTAIKSHLLESLVPSVYPSGPLPPRQLDRKAPDEWPTDERHRDPKRVTAWLSYLAREQRPNLAWWELDTAMGLMTRMILIGLVSGTGVGLIVGVTDAILGVLIFAPPGHGLGYRLGYGLANGISDALLNGVPAALVFALAHGIGFLFRGAALEPSRVWTPIGNRAERSGARSPGEILARAGIGSLAGLVAGAGVGALNGFLPALFSGREVWVRYGLVEGVIFAVSFALAGGLVGALMAWLEARIALERAPGPRDLLDQNRKTVLQQMFVFAPLLGIVSGAGCMLSGELLHHSLWGIGIQPALTDGLRVAFLIALGGGLGSALSLTAWGRWVVVARIWLPFTGQLPWDAMAFLEDAHRRGVLRQVGAVYQFRHEWLQTHFAQSSETPQPVTDRQECAMGLVPCGGAGEVDGEQ</sequence>
<name>A0A540W585_9ACTN</name>
<feature type="compositionally biased region" description="Basic and acidic residues" evidence="1">
    <location>
        <begin position="338"/>
        <end position="352"/>
    </location>
</feature>
<protein>
    <submittedName>
        <fullName evidence="4">NACHT domain-containing protein</fullName>
    </submittedName>
</protein>
<dbReference type="RefSeq" id="WP_141634749.1">
    <property type="nucleotide sequence ID" value="NZ_VIGB01000003.1"/>
</dbReference>
<accession>A0A540W585</accession>
<dbReference type="PROSITE" id="PS50837">
    <property type="entry name" value="NACHT"/>
    <property type="match status" value="1"/>
</dbReference>
<dbReference type="EMBL" id="VIGB01000003">
    <property type="protein sequence ID" value="TQF04162.1"/>
    <property type="molecule type" value="Genomic_DNA"/>
</dbReference>
<feature type="domain" description="NACHT" evidence="3">
    <location>
        <begin position="100"/>
        <end position="216"/>
    </location>
</feature>
<reference evidence="4 5" key="1">
    <citation type="submission" date="2019-06" db="EMBL/GenBank/DDBJ databases">
        <title>Description of Kitasatospora acidophila sp. nov. isolated from pine grove soil, and reclassification of Streptomyces novaecaesareae to Kitasatospora novaeceasareae comb. nov.</title>
        <authorList>
            <person name="Kim M.J."/>
        </authorList>
    </citation>
    <scope>NUCLEOTIDE SEQUENCE [LARGE SCALE GENOMIC DNA]</scope>
    <source>
        <strain evidence="4 5">MMS16-CNU292</strain>
    </source>
</reference>
<dbReference type="SUPFAM" id="SSF52540">
    <property type="entry name" value="P-loop containing nucleoside triphosphate hydrolases"/>
    <property type="match status" value="1"/>
</dbReference>
<feature type="transmembrane region" description="Helical" evidence="2">
    <location>
        <begin position="390"/>
        <end position="418"/>
    </location>
</feature>
<evidence type="ECO:0000313" key="4">
    <source>
        <dbReference type="EMBL" id="TQF04162.1"/>
    </source>
</evidence>
<feature type="transmembrane region" description="Helical" evidence="2">
    <location>
        <begin position="438"/>
        <end position="459"/>
    </location>
</feature>